<evidence type="ECO:0000256" key="6">
    <source>
        <dbReference type="ARBA" id="ARBA00022723"/>
    </source>
</evidence>
<evidence type="ECO:0000256" key="3">
    <source>
        <dbReference type="ARBA" id="ARBA00012513"/>
    </source>
</evidence>
<feature type="compositionally biased region" description="Low complexity" evidence="11">
    <location>
        <begin position="356"/>
        <end position="369"/>
    </location>
</feature>
<feature type="compositionally biased region" description="Basic residues" evidence="11">
    <location>
        <begin position="419"/>
        <end position="444"/>
    </location>
</feature>
<dbReference type="AlphaFoldDB" id="A0AAE0YM83"/>
<gene>
    <name evidence="13" type="ORF">RRG08_029834</name>
</gene>
<feature type="region of interest" description="Disordered" evidence="11">
    <location>
        <begin position="356"/>
        <end position="505"/>
    </location>
</feature>
<feature type="region of interest" description="Disordered" evidence="11">
    <location>
        <begin position="96"/>
        <end position="209"/>
    </location>
</feature>
<feature type="region of interest" description="Disordered" evidence="11">
    <location>
        <begin position="45"/>
        <end position="67"/>
    </location>
</feature>
<feature type="region of interest" description="Disordered" evidence="11">
    <location>
        <begin position="228"/>
        <end position="252"/>
    </location>
</feature>
<protein>
    <recommendedName>
        <fullName evidence="3">non-specific serine/threonine protein kinase</fullName>
        <ecNumber evidence="3">2.7.11.1</ecNumber>
    </recommendedName>
</protein>
<dbReference type="EC" id="2.7.11.1" evidence="3"/>
<dbReference type="InterPro" id="IPR048622">
    <property type="entry name" value="BRSK1_2-like_UBA"/>
</dbReference>
<dbReference type="CDD" id="cd14340">
    <property type="entry name" value="UBA_BRSK"/>
    <property type="match status" value="1"/>
</dbReference>
<keyword evidence="14" id="KW-1185">Reference proteome</keyword>
<evidence type="ECO:0000313" key="13">
    <source>
        <dbReference type="EMBL" id="KAK3750917.1"/>
    </source>
</evidence>
<feature type="compositionally biased region" description="Low complexity" evidence="11">
    <location>
        <begin position="98"/>
        <end position="129"/>
    </location>
</feature>
<evidence type="ECO:0000256" key="4">
    <source>
        <dbReference type="ARBA" id="ARBA00022527"/>
    </source>
</evidence>
<feature type="compositionally biased region" description="Basic and acidic residues" evidence="11">
    <location>
        <begin position="47"/>
        <end position="63"/>
    </location>
</feature>
<dbReference type="GO" id="GO:0046872">
    <property type="term" value="F:metal ion binding"/>
    <property type="evidence" value="ECO:0007669"/>
    <property type="project" value="UniProtKB-KW"/>
</dbReference>
<evidence type="ECO:0000256" key="2">
    <source>
        <dbReference type="ARBA" id="ARBA00006234"/>
    </source>
</evidence>
<keyword evidence="4" id="KW-0723">Serine/threonine-protein kinase</keyword>
<reference evidence="13" key="1">
    <citation type="journal article" date="2023" name="G3 (Bethesda)">
        <title>A reference genome for the long-term kleptoplast-retaining sea slug Elysia crispata morphotype clarki.</title>
        <authorList>
            <person name="Eastman K.E."/>
            <person name="Pendleton A.L."/>
            <person name="Shaikh M.A."/>
            <person name="Suttiyut T."/>
            <person name="Ogas R."/>
            <person name="Tomko P."/>
            <person name="Gavelis G."/>
            <person name="Widhalm J.R."/>
            <person name="Wisecaver J.H."/>
        </authorList>
    </citation>
    <scope>NUCLEOTIDE SEQUENCE</scope>
    <source>
        <strain evidence="13">ECLA1</strain>
    </source>
</reference>
<keyword evidence="6" id="KW-0479">Metal-binding</keyword>
<keyword evidence="5" id="KW-0808">Transferase</keyword>
<comment type="cofactor">
    <cofactor evidence="1">
        <name>Mg(2+)</name>
        <dbReference type="ChEBI" id="CHEBI:18420"/>
    </cofactor>
</comment>
<dbReference type="Proteomes" id="UP001283361">
    <property type="component" value="Unassembled WGS sequence"/>
</dbReference>
<organism evidence="13 14">
    <name type="scientific">Elysia crispata</name>
    <name type="common">lettuce slug</name>
    <dbReference type="NCBI Taxonomy" id="231223"/>
    <lineage>
        <taxon>Eukaryota</taxon>
        <taxon>Metazoa</taxon>
        <taxon>Spiralia</taxon>
        <taxon>Lophotrochozoa</taxon>
        <taxon>Mollusca</taxon>
        <taxon>Gastropoda</taxon>
        <taxon>Heterobranchia</taxon>
        <taxon>Euthyneura</taxon>
        <taxon>Panpulmonata</taxon>
        <taxon>Sacoglossa</taxon>
        <taxon>Placobranchoidea</taxon>
        <taxon>Plakobranchidae</taxon>
        <taxon>Elysia</taxon>
    </lineage>
</organism>
<comment type="catalytic activity">
    <reaction evidence="10">
        <text>L-seryl-[protein] + ATP = O-phospho-L-seryl-[protein] + ADP + H(+)</text>
        <dbReference type="Rhea" id="RHEA:17989"/>
        <dbReference type="Rhea" id="RHEA-COMP:9863"/>
        <dbReference type="Rhea" id="RHEA-COMP:11604"/>
        <dbReference type="ChEBI" id="CHEBI:15378"/>
        <dbReference type="ChEBI" id="CHEBI:29999"/>
        <dbReference type="ChEBI" id="CHEBI:30616"/>
        <dbReference type="ChEBI" id="CHEBI:83421"/>
        <dbReference type="ChEBI" id="CHEBI:456216"/>
        <dbReference type="EC" id="2.7.11.1"/>
    </reaction>
</comment>
<evidence type="ECO:0000256" key="1">
    <source>
        <dbReference type="ARBA" id="ARBA00001946"/>
    </source>
</evidence>
<comment type="caution">
    <text evidence="13">The sequence shown here is derived from an EMBL/GenBank/DDBJ whole genome shotgun (WGS) entry which is preliminary data.</text>
</comment>
<evidence type="ECO:0000256" key="7">
    <source>
        <dbReference type="ARBA" id="ARBA00022777"/>
    </source>
</evidence>
<dbReference type="Pfam" id="PF21115">
    <property type="entry name" value="UBA_BRSK"/>
    <property type="match status" value="1"/>
</dbReference>
<name>A0AAE0YM83_9GAST</name>
<keyword evidence="8" id="KW-0460">Magnesium</keyword>
<feature type="compositionally biased region" description="Basic and acidic residues" evidence="11">
    <location>
        <begin position="175"/>
        <end position="190"/>
    </location>
</feature>
<accession>A0AAE0YM83</accession>
<evidence type="ECO:0000313" key="14">
    <source>
        <dbReference type="Proteomes" id="UP001283361"/>
    </source>
</evidence>
<sequence length="757" mass="81714">MNSLQCFKDKEKLVAELLNAKHNTEKVVYFLLLDRKLRNPSVEDDLDVRHRSESADPPRKRVDAVQFSDQARLSLGNISEGSPVASRRALKVQQIKASLSSGGSPCSSPLSSPKLPRAAGRTTPTHSPSATPPGSPSVQSSSSSSSSSSSTPWKSRLHTIKNSFLGSPRFHRRKLQGEERGREGWRERSSTVRAHGGGGASSSSSRGEGVAIGGALAERGGIGIGASTASHLRGGSTTAMSSNNDNSSRYAYNSGYVDTSERLSPPSPPDYRDVMAARNGYGALMVTDMWGRHGALACGANNSHIHSHGSSSNNRELDSAIYSIGSTAGGRDYLSPPASPNLSLRSRERDRVVFVSPVVSSSPTHSVQPRGSNITGCRNPSSPPPLQPPTSALSVSPPSPSPPPTGAASAMGPALLPQSHHHHHQHHHPQHQHHHHHPHPHHRRVEAVSTSSPTALRDRDFIGAQRNPNQPMSSSNNSSGCSSSSSNANGSTISSNSSTNNNTNCAAGREREYLSMRNSILGSPRFHRRNMPVYQPESLGLELDNLSVPTADEINMTPESSPELAKRSWFGGLMGMEQEHHFVMVREKSFSQVKADLVHAFLSTCDLSHCVVSTTTFRGEYRRGGGSSMFSRNVRFQVDISPAPGERDAASATTFCLTFTLVSGPSRRFRRVCEHLQALISSPRGENHRKISTDSTVSYCSELVPASYCTPPSSKENGDADNHDRERKPPLPPRNRDMSKPTNRKALAETTSNRDKV</sequence>
<evidence type="ECO:0000256" key="8">
    <source>
        <dbReference type="ARBA" id="ARBA00022842"/>
    </source>
</evidence>
<evidence type="ECO:0000256" key="11">
    <source>
        <dbReference type="SAM" id="MobiDB-lite"/>
    </source>
</evidence>
<feature type="compositionally biased region" description="Polar residues" evidence="11">
    <location>
        <begin position="370"/>
        <end position="379"/>
    </location>
</feature>
<feature type="region of interest" description="Disordered" evidence="11">
    <location>
        <begin position="710"/>
        <end position="757"/>
    </location>
</feature>
<comment type="catalytic activity">
    <reaction evidence="9">
        <text>L-threonyl-[protein] + ATP = O-phospho-L-threonyl-[protein] + ADP + H(+)</text>
        <dbReference type="Rhea" id="RHEA:46608"/>
        <dbReference type="Rhea" id="RHEA-COMP:11060"/>
        <dbReference type="Rhea" id="RHEA-COMP:11605"/>
        <dbReference type="ChEBI" id="CHEBI:15378"/>
        <dbReference type="ChEBI" id="CHEBI:30013"/>
        <dbReference type="ChEBI" id="CHEBI:30616"/>
        <dbReference type="ChEBI" id="CHEBI:61977"/>
        <dbReference type="ChEBI" id="CHEBI:456216"/>
        <dbReference type="EC" id="2.7.11.1"/>
    </reaction>
</comment>
<feature type="domain" description="BRSK1/2-like UBA" evidence="12">
    <location>
        <begin position="1"/>
        <end position="36"/>
    </location>
</feature>
<keyword evidence="7" id="KW-0418">Kinase</keyword>
<proteinExistence type="inferred from homology"/>
<feature type="compositionally biased region" description="Low complexity" evidence="11">
    <location>
        <begin position="473"/>
        <end position="505"/>
    </location>
</feature>
<dbReference type="GO" id="GO:0004674">
    <property type="term" value="F:protein serine/threonine kinase activity"/>
    <property type="evidence" value="ECO:0007669"/>
    <property type="project" value="UniProtKB-KW"/>
</dbReference>
<dbReference type="EMBL" id="JAWDGP010005843">
    <property type="protein sequence ID" value="KAK3750917.1"/>
    <property type="molecule type" value="Genomic_DNA"/>
</dbReference>
<evidence type="ECO:0000259" key="12">
    <source>
        <dbReference type="Pfam" id="PF21115"/>
    </source>
</evidence>
<evidence type="ECO:0000256" key="5">
    <source>
        <dbReference type="ARBA" id="ARBA00022679"/>
    </source>
</evidence>
<feature type="compositionally biased region" description="Polar residues" evidence="11">
    <location>
        <begin position="228"/>
        <end position="251"/>
    </location>
</feature>
<evidence type="ECO:0000256" key="9">
    <source>
        <dbReference type="ARBA" id="ARBA00047899"/>
    </source>
</evidence>
<feature type="compositionally biased region" description="Low complexity" evidence="11">
    <location>
        <begin position="136"/>
        <end position="150"/>
    </location>
</feature>
<feature type="compositionally biased region" description="Basic and acidic residues" evidence="11">
    <location>
        <begin position="716"/>
        <end position="739"/>
    </location>
</feature>
<evidence type="ECO:0000256" key="10">
    <source>
        <dbReference type="ARBA" id="ARBA00048679"/>
    </source>
</evidence>
<comment type="similarity">
    <text evidence="2">Belongs to the protein kinase superfamily. CAMK Ser/Thr protein kinase family. SNF1 subfamily.</text>
</comment>
<dbReference type="Pfam" id="PF21122">
    <property type="entry name" value="KA1_BRSK"/>
    <property type="match status" value="1"/>
</dbReference>